<protein>
    <submittedName>
        <fullName evidence="9">MFS transporter</fullName>
    </submittedName>
</protein>
<feature type="transmembrane region" description="Helical" evidence="7">
    <location>
        <begin position="232"/>
        <end position="257"/>
    </location>
</feature>
<comment type="caution">
    <text evidence="9">The sequence shown here is derived from an EMBL/GenBank/DDBJ whole genome shotgun (WGS) entry which is preliminary data.</text>
</comment>
<keyword evidence="3" id="KW-1003">Cell membrane</keyword>
<dbReference type="InterPro" id="IPR050171">
    <property type="entry name" value="MFS_Transporters"/>
</dbReference>
<evidence type="ECO:0000256" key="6">
    <source>
        <dbReference type="ARBA" id="ARBA00023136"/>
    </source>
</evidence>
<organism evidence="9 10">
    <name type="scientific">Microbulbifer taiwanensis</name>
    <dbReference type="NCBI Taxonomy" id="986746"/>
    <lineage>
        <taxon>Bacteria</taxon>
        <taxon>Pseudomonadati</taxon>
        <taxon>Pseudomonadota</taxon>
        <taxon>Gammaproteobacteria</taxon>
        <taxon>Cellvibrionales</taxon>
        <taxon>Microbulbiferaceae</taxon>
        <taxon>Microbulbifer</taxon>
    </lineage>
</organism>
<feature type="transmembrane region" description="Helical" evidence="7">
    <location>
        <begin position="342"/>
        <end position="361"/>
    </location>
</feature>
<evidence type="ECO:0000256" key="5">
    <source>
        <dbReference type="ARBA" id="ARBA00022989"/>
    </source>
</evidence>
<feature type="domain" description="Major facilitator superfamily (MFS) profile" evidence="8">
    <location>
        <begin position="1"/>
        <end position="440"/>
    </location>
</feature>
<feature type="transmembrane region" description="Helical" evidence="7">
    <location>
        <begin position="69"/>
        <end position="90"/>
    </location>
</feature>
<dbReference type="RefSeq" id="WP_193192608.1">
    <property type="nucleotide sequence ID" value="NZ_JACZFR010000030.1"/>
</dbReference>
<keyword evidence="2" id="KW-0813">Transport</keyword>
<name>A0ABW1YSB1_9GAMM</name>
<dbReference type="InterPro" id="IPR011701">
    <property type="entry name" value="MFS"/>
</dbReference>
<evidence type="ECO:0000256" key="1">
    <source>
        <dbReference type="ARBA" id="ARBA00004651"/>
    </source>
</evidence>
<feature type="transmembrane region" description="Helical" evidence="7">
    <location>
        <begin position="293"/>
        <end position="309"/>
    </location>
</feature>
<reference evidence="10" key="1">
    <citation type="journal article" date="2019" name="Int. J. Syst. Evol. Microbiol.">
        <title>The Global Catalogue of Microorganisms (GCM) 10K type strain sequencing project: providing services to taxonomists for standard genome sequencing and annotation.</title>
        <authorList>
            <consortium name="The Broad Institute Genomics Platform"/>
            <consortium name="The Broad Institute Genome Sequencing Center for Infectious Disease"/>
            <person name="Wu L."/>
            <person name="Ma J."/>
        </authorList>
    </citation>
    <scope>NUCLEOTIDE SEQUENCE [LARGE SCALE GENOMIC DNA]</scope>
    <source>
        <strain evidence="10">CGMCC 1.13718</strain>
    </source>
</reference>
<dbReference type="Proteomes" id="UP001596425">
    <property type="component" value="Unassembled WGS sequence"/>
</dbReference>
<evidence type="ECO:0000313" key="10">
    <source>
        <dbReference type="Proteomes" id="UP001596425"/>
    </source>
</evidence>
<comment type="subcellular location">
    <subcellularLocation>
        <location evidence="1">Cell membrane</location>
        <topology evidence="1">Multi-pass membrane protein</topology>
    </subcellularLocation>
</comment>
<evidence type="ECO:0000256" key="7">
    <source>
        <dbReference type="SAM" id="Phobius"/>
    </source>
</evidence>
<dbReference type="InterPro" id="IPR036259">
    <property type="entry name" value="MFS_trans_sf"/>
</dbReference>
<dbReference type="EMBL" id="JBHSVR010000001">
    <property type="protein sequence ID" value="MFC6635637.1"/>
    <property type="molecule type" value="Genomic_DNA"/>
</dbReference>
<keyword evidence="4 7" id="KW-0812">Transmembrane</keyword>
<feature type="transmembrane region" description="Helical" evidence="7">
    <location>
        <begin position="154"/>
        <end position="174"/>
    </location>
</feature>
<evidence type="ECO:0000256" key="4">
    <source>
        <dbReference type="ARBA" id="ARBA00022692"/>
    </source>
</evidence>
<keyword evidence="10" id="KW-1185">Reference proteome</keyword>
<feature type="transmembrane region" description="Helical" evidence="7">
    <location>
        <begin position="316"/>
        <end position="336"/>
    </location>
</feature>
<feature type="transmembrane region" description="Helical" evidence="7">
    <location>
        <begin position="119"/>
        <end position="142"/>
    </location>
</feature>
<feature type="transmembrane region" description="Helical" evidence="7">
    <location>
        <begin position="186"/>
        <end position="204"/>
    </location>
</feature>
<feature type="transmembrane region" description="Helical" evidence="7">
    <location>
        <begin position="382"/>
        <end position="404"/>
    </location>
</feature>
<dbReference type="PANTHER" id="PTHR23517">
    <property type="entry name" value="RESISTANCE PROTEIN MDTM, PUTATIVE-RELATED-RELATED"/>
    <property type="match status" value="1"/>
</dbReference>
<dbReference type="InterPro" id="IPR020846">
    <property type="entry name" value="MFS_dom"/>
</dbReference>
<keyword evidence="5 7" id="KW-1133">Transmembrane helix</keyword>
<gene>
    <name evidence="9" type="ORF">ACFQBM_20405</name>
</gene>
<dbReference type="SUPFAM" id="SSF103473">
    <property type="entry name" value="MFS general substrate transporter"/>
    <property type="match status" value="1"/>
</dbReference>
<dbReference type="Gene3D" id="1.20.1250.20">
    <property type="entry name" value="MFS general substrate transporter like domains"/>
    <property type="match status" value="2"/>
</dbReference>
<feature type="transmembrane region" description="Helical" evidence="7">
    <location>
        <begin position="97"/>
        <end position="113"/>
    </location>
</feature>
<proteinExistence type="predicted"/>
<evidence type="ECO:0000313" key="9">
    <source>
        <dbReference type="EMBL" id="MFC6635637.1"/>
    </source>
</evidence>
<sequence>MSQLDSAVARGEIPAQQITQGGFSRSFYMANAMEIFERLAWYGFFTLSSLYMSTPLAEGGLGFSDGQRGFLQGAIPFLLYLLPVFTGALGDRYGYRRMFLLAFAIMTPSYYLLGQVHAFWAFFAVLLAVALGAAIFKPLVVATVSRTTGDHNRGLGFGIFYTMVNVGGFVGPLVAGLVRAVSWDRVFAMASLWIAINFALLLFYREPVQSGETKKPRSVLREIGTVLRNRPFVVYLLLMSGFWACYNQIFITLPLYIRDFVDTAPMLAWIQGWSPSLAEAVATGGASQVGPEFIIAFNFASILLLQIAISKRCQRLPVMPLLMGGTLLLAAAFLWLGFGPLLGGAGLVAAVLIFSLGEMFASPKSQEYVAAVMPRDRAAMFMGYYFLSMALGFLLAGFLSGWGYGTLAKEWGRPDLMWGCFALIAVASAGGLYWFDRSMARQLAAQKEVHR</sequence>
<keyword evidence="6 7" id="KW-0472">Membrane</keyword>
<evidence type="ECO:0000259" key="8">
    <source>
        <dbReference type="PROSITE" id="PS50850"/>
    </source>
</evidence>
<dbReference type="PROSITE" id="PS50850">
    <property type="entry name" value="MFS"/>
    <property type="match status" value="1"/>
</dbReference>
<feature type="transmembrane region" description="Helical" evidence="7">
    <location>
        <begin position="416"/>
        <end position="435"/>
    </location>
</feature>
<evidence type="ECO:0000256" key="3">
    <source>
        <dbReference type="ARBA" id="ARBA00022475"/>
    </source>
</evidence>
<dbReference type="Pfam" id="PF07690">
    <property type="entry name" value="MFS_1"/>
    <property type="match status" value="1"/>
</dbReference>
<accession>A0ABW1YSB1</accession>
<evidence type="ECO:0000256" key="2">
    <source>
        <dbReference type="ARBA" id="ARBA00022448"/>
    </source>
</evidence>
<feature type="transmembrane region" description="Helical" evidence="7">
    <location>
        <begin position="39"/>
        <end position="57"/>
    </location>
</feature>
<dbReference type="PANTHER" id="PTHR23517:SF2">
    <property type="entry name" value="MULTIDRUG RESISTANCE PROTEIN MDTH"/>
    <property type="match status" value="1"/>
</dbReference>